<gene>
    <name evidence="2" type="ORF">BT63DRAFT_467469</name>
</gene>
<dbReference type="EMBL" id="MU004231">
    <property type="protein sequence ID" value="KAF2673885.1"/>
    <property type="molecule type" value="Genomic_DNA"/>
</dbReference>
<name>A0A6A6UNM1_9PEZI</name>
<organism evidence="2 3">
    <name type="scientific">Microthyrium microscopicum</name>
    <dbReference type="NCBI Taxonomy" id="703497"/>
    <lineage>
        <taxon>Eukaryota</taxon>
        <taxon>Fungi</taxon>
        <taxon>Dikarya</taxon>
        <taxon>Ascomycota</taxon>
        <taxon>Pezizomycotina</taxon>
        <taxon>Dothideomycetes</taxon>
        <taxon>Dothideomycetes incertae sedis</taxon>
        <taxon>Microthyriales</taxon>
        <taxon>Microthyriaceae</taxon>
        <taxon>Microthyrium</taxon>
    </lineage>
</organism>
<accession>A0A6A6UNM1</accession>
<evidence type="ECO:0000313" key="2">
    <source>
        <dbReference type="EMBL" id="KAF2673885.1"/>
    </source>
</evidence>
<evidence type="ECO:0000313" key="3">
    <source>
        <dbReference type="Proteomes" id="UP000799302"/>
    </source>
</evidence>
<sequence>MRRFVPILLFCATFASPIVPGDVWNFLHSLSDWTVRSSVPDNITSTVTGIAMNTTGTETTLTNMANNTTTTVNGTAMNDVNGTATSVTNTANNTTTMVNGTAMNDVNGTTTTLTNMANNTITTVNGTAMNDVNGTTTTLTNMADNTTTIVNGTTINPNGTTTTATNPITNITTTNNTTTTNGTMVTTNGTMTGGTTLLYPPNTRYGPCVGVAPNQSCLASDHVCVTDPYDVTSKVCVSISLQKCGSTITKPCAGTCISNPLNGCIPASNATYEGDMMANGFNAAIATDK</sequence>
<protein>
    <submittedName>
        <fullName evidence="2">Uncharacterized protein</fullName>
    </submittedName>
</protein>
<evidence type="ECO:0000256" key="1">
    <source>
        <dbReference type="SAM" id="SignalP"/>
    </source>
</evidence>
<dbReference type="AlphaFoldDB" id="A0A6A6UNM1"/>
<feature type="signal peptide" evidence="1">
    <location>
        <begin position="1"/>
        <end position="20"/>
    </location>
</feature>
<keyword evidence="3" id="KW-1185">Reference proteome</keyword>
<proteinExistence type="predicted"/>
<dbReference type="Proteomes" id="UP000799302">
    <property type="component" value="Unassembled WGS sequence"/>
</dbReference>
<reference evidence="2" key="1">
    <citation type="journal article" date="2020" name="Stud. Mycol.">
        <title>101 Dothideomycetes genomes: a test case for predicting lifestyles and emergence of pathogens.</title>
        <authorList>
            <person name="Haridas S."/>
            <person name="Albert R."/>
            <person name="Binder M."/>
            <person name="Bloem J."/>
            <person name="Labutti K."/>
            <person name="Salamov A."/>
            <person name="Andreopoulos B."/>
            <person name="Baker S."/>
            <person name="Barry K."/>
            <person name="Bills G."/>
            <person name="Bluhm B."/>
            <person name="Cannon C."/>
            <person name="Castanera R."/>
            <person name="Culley D."/>
            <person name="Daum C."/>
            <person name="Ezra D."/>
            <person name="Gonzalez J."/>
            <person name="Henrissat B."/>
            <person name="Kuo A."/>
            <person name="Liang C."/>
            <person name="Lipzen A."/>
            <person name="Lutzoni F."/>
            <person name="Magnuson J."/>
            <person name="Mondo S."/>
            <person name="Nolan M."/>
            <person name="Ohm R."/>
            <person name="Pangilinan J."/>
            <person name="Park H.-J."/>
            <person name="Ramirez L."/>
            <person name="Alfaro M."/>
            <person name="Sun H."/>
            <person name="Tritt A."/>
            <person name="Yoshinaga Y."/>
            <person name="Zwiers L.-H."/>
            <person name="Turgeon B."/>
            <person name="Goodwin S."/>
            <person name="Spatafora J."/>
            <person name="Crous P."/>
            <person name="Grigoriev I."/>
        </authorList>
    </citation>
    <scope>NUCLEOTIDE SEQUENCE</scope>
    <source>
        <strain evidence="2">CBS 115976</strain>
    </source>
</reference>
<keyword evidence="1" id="KW-0732">Signal</keyword>
<feature type="chain" id="PRO_5025526540" evidence="1">
    <location>
        <begin position="21"/>
        <end position="289"/>
    </location>
</feature>